<accession>A0A212FJM9</accession>
<evidence type="ECO:0000256" key="1">
    <source>
        <dbReference type="SAM" id="MobiDB-lite"/>
    </source>
</evidence>
<dbReference type="AlphaFoldDB" id="A0A212FJM9"/>
<keyword evidence="3" id="KW-1185">Reference proteome</keyword>
<sequence length="86" mass="9352">MSTIDERKRSPSGGEHRSGKRPNGSPRDSGSEVYVTSAAYRPPSEISVSNARLLRHKTKPHYGWIDGKLAIKAIGADAIITCSIPY</sequence>
<dbReference type="InParanoid" id="A0A212FJM9"/>
<proteinExistence type="predicted"/>
<name>A0A212FJM9_DANPL</name>
<comment type="caution">
    <text evidence="2">The sequence shown here is derived from an EMBL/GenBank/DDBJ whole genome shotgun (WGS) entry which is preliminary data.</text>
</comment>
<dbReference type="KEGG" id="dpl:KGM_212933"/>
<dbReference type="Proteomes" id="UP000007151">
    <property type="component" value="Unassembled WGS sequence"/>
</dbReference>
<protein>
    <submittedName>
        <fullName evidence="2">Uncharacterized protein</fullName>
    </submittedName>
</protein>
<dbReference type="EMBL" id="AGBW02008250">
    <property type="protein sequence ID" value="OWR53945.1"/>
    <property type="molecule type" value="Genomic_DNA"/>
</dbReference>
<reference evidence="2 3" key="1">
    <citation type="journal article" date="2011" name="Cell">
        <title>The monarch butterfly genome yields insights into long-distance migration.</title>
        <authorList>
            <person name="Zhan S."/>
            <person name="Merlin C."/>
            <person name="Boore J.L."/>
            <person name="Reppert S.M."/>
        </authorList>
    </citation>
    <scope>NUCLEOTIDE SEQUENCE [LARGE SCALE GENOMIC DNA]</scope>
    <source>
        <strain evidence="2">F-2</strain>
    </source>
</reference>
<evidence type="ECO:0000313" key="2">
    <source>
        <dbReference type="EMBL" id="OWR53945.1"/>
    </source>
</evidence>
<feature type="region of interest" description="Disordered" evidence="1">
    <location>
        <begin position="1"/>
        <end position="38"/>
    </location>
</feature>
<evidence type="ECO:0000313" key="3">
    <source>
        <dbReference type="Proteomes" id="UP000007151"/>
    </source>
</evidence>
<organism evidence="2 3">
    <name type="scientific">Danaus plexippus plexippus</name>
    <dbReference type="NCBI Taxonomy" id="278856"/>
    <lineage>
        <taxon>Eukaryota</taxon>
        <taxon>Metazoa</taxon>
        <taxon>Ecdysozoa</taxon>
        <taxon>Arthropoda</taxon>
        <taxon>Hexapoda</taxon>
        <taxon>Insecta</taxon>
        <taxon>Pterygota</taxon>
        <taxon>Neoptera</taxon>
        <taxon>Endopterygota</taxon>
        <taxon>Lepidoptera</taxon>
        <taxon>Glossata</taxon>
        <taxon>Ditrysia</taxon>
        <taxon>Papilionoidea</taxon>
        <taxon>Nymphalidae</taxon>
        <taxon>Danainae</taxon>
        <taxon>Danaini</taxon>
        <taxon>Danaina</taxon>
        <taxon>Danaus</taxon>
        <taxon>Danaus</taxon>
    </lineage>
</organism>
<feature type="compositionally biased region" description="Basic and acidic residues" evidence="1">
    <location>
        <begin position="1"/>
        <end position="17"/>
    </location>
</feature>
<gene>
    <name evidence="2" type="ORF">KGM_212933</name>
</gene>